<name>A0A6J5NFH6_9CAUD</name>
<gene>
    <name evidence="1" type="ORF">UFOVP691_38</name>
</gene>
<accession>A0A6J5NFH6</accession>
<sequence>MNTYIDKHGNIVCSIHMDASVMNKHDQCDECLDDEHEAEILSR</sequence>
<reference evidence="1" key="1">
    <citation type="submission" date="2020-04" db="EMBL/GenBank/DDBJ databases">
        <authorList>
            <person name="Chiriac C."/>
            <person name="Salcher M."/>
            <person name="Ghai R."/>
            <person name="Kavagutti S V."/>
        </authorList>
    </citation>
    <scope>NUCLEOTIDE SEQUENCE</scope>
</reference>
<evidence type="ECO:0000313" key="1">
    <source>
        <dbReference type="EMBL" id="CAB4157663.1"/>
    </source>
</evidence>
<proteinExistence type="predicted"/>
<dbReference type="EMBL" id="LR796663">
    <property type="protein sequence ID" value="CAB4157663.1"/>
    <property type="molecule type" value="Genomic_DNA"/>
</dbReference>
<protein>
    <submittedName>
        <fullName evidence="1">Uncharacterized protein</fullName>
    </submittedName>
</protein>
<organism evidence="1">
    <name type="scientific">uncultured Caudovirales phage</name>
    <dbReference type="NCBI Taxonomy" id="2100421"/>
    <lineage>
        <taxon>Viruses</taxon>
        <taxon>Duplodnaviria</taxon>
        <taxon>Heunggongvirae</taxon>
        <taxon>Uroviricota</taxon>
        <taxon>Caudoviricetes</taxon>
        <taxon>Peduoviridae</taxon>
        <taxon>Maltschvirus</taxon>
        <taxon>Maltschvirus maltsch</taxon>
    </lineage>
</organism>